<evidence type="ECO:0000256" key="8">
    <source>
        <dbReference type="RuleBase" id="RU280814"/>
    </source>
</evidence>
<feature type="domain" description="Anoctamin dimerisation" evidence="11">
    <location>
        <begin position="340"/>
        <end position="423"/>
    </location>
</feature>
<feature type="transmembrane region" description="Helical" evidence="8">
    <location>
        <begin position="435"/>
        <end position="463"/>
    </location>
</feature>
<comment type="caution">
    <text evidence="12">The sequence shown here is derived from an EMBL/GenBank/DDBJ whole genome shotgun (WGS) entry which is preliminary data.</text>
</comment>
<feature type="transmembrane region" description="Helical" evidence="8">
    <location>
        <begin position="515"/>
        <end position="535"/>
    </location>
</feature>
<evidence type="ECO:0000256" key="7">
    <source>
        <dbReference type="ARBA" id="ARBA00023180"/>
    </source>
</evidence>
<keyword evidence="13" id="KW-1185">Reference proteome</keyword>
<dbReference type="InterPro" id="IPR049452">
    <property type="entry name" value="Anoctamin_TM"/>
</dbReference>
<feature type="compositionally biased region" description="Polar residues" evidence="9">
    <location>
        <begin position="1"/>
        <end position="15"/>
    </location>
</feature>
<evidence type="ECO:0000256" key="5">
    <source>
        <dbReference type="ARBA" id="ARBA00022989"/>
    </source>
</evidence>
<feature type="domain" description="Anoctamin dimerisation" evidence="11">
    <location>
        <begin position="147"/>
        <end position="288"/>
    </location>
</feature>
<gene>
    <name evidence="12" type="ORF">LARSCL_LOCUS1954</name>
</gene>
<organism evidence="12 13">
    <name type="scientific">Larinioides sclopetarius</name>
    <dbReference type="NCBI Taxonomy" id="280406"/>
    <lineage>
        <taxon>Eukaryota</taxon>
        <taxon>Metazoa</taxon>
        <taxon>Ecdysozoa</taxon>
        <taxon>Arthropoda</taxon>
        <taxon>Chelicerata</taxon>
        <taxon>Arachnida</taxon>
        <taxon>Araneae</taxon>
        <taxon>Araneomorphae</taxon>
        <taxon>Entelegynae</taxon>
        <taxon>Araneoidea</taxon>
        <taxon>Araneidae</taxon>
        <taxon>Larinioides</taxon>
    </lineage>
</organism>
<comment type="similarity">
    <text evidence="2 8">Belongs to the anoctamin family.</text>
</comment>
<dbReference type="GO" id="GO:0046983">
    <property type="term" value="F:protein dimerization activity"/>
    <property type="evidence" value="ECO:0007669"/>
    <property type="project" value="InterPro"/>
</dbReference>
<feature type="region of interest" description="Disordered" evidence="9">
    <location>
        <begin position="1"/>
        <end position="22"/>
    </location>
</feature>
<keyword evidence="7" id="KW-0325">Glycoprotein</keyword>
<proteinExistence type="inferred from homology"/>
<evidence type="ECO:0000256" key="4">
    <source>
        <dbReference type="ARBA" id="ARBA00022692"/>
    </source>
</evidence>
<evidence type="ECO:0000256" key="3">
    <source>
        <dbReference type="ARBA" id="ARBA00022475"/>
    </source>
</evidence>
<reference evidence="12 13" key="1">
    <citation type="submission" date="2024-04" db="EMBL/GenBank/DDBJ databases">
        <authorList>
            <person name="Rising A."/>
            <person name="Reimegard J."/>
            <person name="Sonavane S."/>
            <person name="Akerstrom W."/>
            <person name="Nylinder S."/>
            <person name="Hedman E."/>
            <person name="Kallberg Y."/>
        </authorList>
    </citation>
    <scope>NUCLEOTIDE SEQUENCE [LARGE SCALE GENOMIC DNA]</scope>
</reference>
<dbReference type="EMBL" id="CAXIEN010000013">
    <property type="protein sequence ID" value="CAL1264297.1"/>
    <property type="molecule type" value="Genomic_DNA"/>
</dbReference>
<feature type="transmembrane region" description="Helical" evidence="8">
    <location>
        <begin position="681"/>
        <end position="702"/>
    </location>
</feature>
<evidence type="ECO:0000313" key="12">
    <source>
        <dbReference type="EMBL" id="CAL1264297.1"/>
    </source>
</evidence>
<evidence type="ECO:0000256" key="6">
    <source>
        <dbReference type="ARBA" id="ARBA00023136"/>
    </source>
</evidence>
<feature type="transmembrane region" description="Helical" evidence="8">
    <location>
        <begin position="634"/>
        <end position="654"/>
    </location>
</feature>
<sequence>MRNNSSVYPSDSMEMNENHRYDNDYQRSSLAVDMSKRMLTADGASKRQDRRGRRTTVACVPHSSMSILDDKDIGVERKVHHQSWSELSTSGLFRDAGVGKLTRSRAKRVDSNEEIFLEDIQDEDLEPSSFPSPSTPLRRDEEMATLFFRDGIRKIDFVLAYEDSDFRRNEYRDMFQKNLRKAGLELEIEDKSLSQDGKTYFLKIHAPYSILRKHAEVLNIKRPIKSQVDNEQHQLNKPRFSIAYERHLRTLSEHRYAEETTSGEEIKPEKENFFVRFFPSSFRDLFSYDRALIPDDIDKSDQNFRVNSVNGIARSCHFEEKRHSRFWTLGSRSSCRDVIKYTDAQRSRIVWEILIRTPHHGDGRASTGVLYLVSNGTYTAAYPLHDGPYGKGAYTKEEGEPNLRRLLYSEWARFGCWYKRQPLGLIRRYFGEKTALYFAWLGFYTTMLIPAAFLGLFTMIYGISTMRSNIPSKEICDPDGPGSFPMCPQCDKRCDYWTLKDGCLFSQIVHLFDNAATVGFAVFMSLWATMFMEFWKRKQATLAWEWNLADLDYGMEQIRPEYESTVKNYRLNPVTMAIEPFLPFWSKVYRIAAANSAVLFVLSLLLATVFGLIVYRIILVTVLTASDHHIWKTYAKITTSITASLVNLVVIVIMDKVYRELTAKLTNLEQPRTQREYEDSFTFKMFLFEFINMYSSLIYIAFFKGRFFGHPGQAFTLFGFRQDQCELGGCLFEVCVQLAIIMVGKQILNNISELSWAEIMNWWKRWWRTRDGPKDRVATTRWEIDYNLLECDRMALFDEYLEMVIQFGFVTLFVAAFPLAPLFALLNNIVEIRLDAYKYVTQLRRPLSARVPNIGAWQAILKGLSVFAVISNAFMIAYTSDFIPRLVYIFVTSKNRTLDGYIDNSLSLFNTSDFSDEVRPEEPMLGNLTVTFCRYQDYRNPPNHTDPYQLNMKYWHIFAARLSFVVVFEHLVFFITSILAYMIPDIPKSVQQKIMRKRHLAREALYKTEAEEARTVLETTEESLTGEGDSTILPC</sequence>
<feature type="transmembrane region" description="Helical" evidence="8">
    <location>
        <begin position="803"/>
        <end position="826"/>
    </location>
</feature>
<feature type="domain" description="Anoctamin transmembrane" evidence="10">
    <location>
        <begin position="426"/>
        <end position="996"/>
    </location>
</feature>
<evidence type="ECO:0000256" key="1">
    <source>
        <dbReference type="ARBA" id="ARBA00004651"/>
    </source>
</evidence>
<comment type="subcellular location">
    <subcellularLocation>
        <location evidence="1">Cell membrane</location>
        <topology evidence="1">Multi-pass membrane protein</topology>
    </subcellularLocation>
    <subcellularLocation>
        <location evidence="8">Membrane</location>
        <topology evidence="8">Multi-pass membrane protein</topology>
    </subcellularLocation>
</comment>
<evidence type="ECO:0000259" key="11">
    <source>
        <dbReference type="Pfam" id="PF16178"/>
    </source>
</evidence>
<dbReference type="InterPro" id="IPR007632">
    <property type="entry name" value="Anoctamin"/>
</dbReference>
<dbReference type="Pfam" id="PF16178">
    <property type="entry name" value="Anoct_dimer"/>
    <property type="match status" value="2"/>
</dbReference>
<dbReference type="InterPro" id="IPR032394">
    <property type="entry name" value="Anoct_dimer"/>
</dbReference>
<dbReference type="PANTHER" id="PTHR12308:SF84">
    <property type="entry name" value="ANOCTAMIN"/>
    <property type="match status" value="1"/>
</dbReference>
<dbReference type="GO" id="GO:0005254">
    <property type="term" value="F:chloride channel activity"/>
    <property type="evidence" value="ECO:0007669"/>
    <property type="project" value="TreeGrafter"/>
</dbReference>
<name>A0AAV1YYQ1_9ARAC</name>
<keyword evidence="6 8" id="KW-0472">Membrane</keyword>
<protein>
    <recommendedName>
        <fullName evidence="8">Anoctamin</fullName>
    </recommendedName>
</protein>
<feature type="transmembrane region" description="Helical" evidence="8">
    <location>
        <begin position="958"/>
        <end position="983"/>
    </location>
</feature>
<keyword evidence="4 8" id="KW-0812">Transmembrane</keyword>
<dbReference type="AlphaFoldDB" id="A0AAV1YYQ1"/>
<dbReference type="EMBL" id="CAXIEN010000013">
    <property type="protein sequence ID" value="CAL1264294.1"/>
    <property type="molecule type" value="Genomic_DNA"/>
</dbReference>
<keyword evidence="3" id="KW-1003">Cell membrane</keyword>
<accession>A0AAV1YYQ1</accession>
<evidence type="ECO:0000256" key="2">
    <source>
        <dbReference type="ARBA" id="ARBA00009671"/>
    </source>
</evidence>
<comment type="caution">
    <text evidence="8">Lacks conserved residue(s) required for the propagation of feature annotation.</text>
</comment>
<dbReference type="Proteomes" id="UP001497382">
    <property type="component" value="Unassembled WGS sequence"/>
</dbReference>
<keyword evidence="5 8" id="KW-1133">Transmembrane helix</keyword>
<feature type="transmembrane region" description="Helical" evidence="8">
    <location>
        <begin position="597"/>
        <end position="622"/>
    </location>
</feature>
<evidence type="ECO:0000256" key="9">
    <source>
        <dbReference type="SAM" id="MobiDB-lite"/>
    </source>
</evidence>
<dbReference type="PANTHER" id="PTHR12308">
    <property type="entry name" value="ANOCTAMIN"/>
    <property type="match status" value="1"/>
</dbReference>
<dbReference type="Pfam" id="PF04547">
    <property type="entry name" value="Anoctamin"/>
    <property type="match status" value="1"/>
</dbReference>
<evidence type="ECO:0000259" key="10">
    <source>
        <dbReference type="Pfam" id="PF04547"/>
    </source>
</evidence>
<dbReference type="GO" id="GO:0005886">
    <property type="term" value="C:plasma membrane"/>
    <property type="evidence" value="ECO:0007669"/>
    <property type="project" value="UniProtKB-SubCell"/>
</dbReference>
<evidence type="ECO:0000313" key="13">
    <source>
        <dbReference type="Proteomes" id="UP001497382"/>
    </source>
</evidence>